<dbReference type="AlphaFoldDB" id="A0A078MFE8"/>
<sequence length="155" mass="16863">MLGQDNWGDFMYTGHCQCGGVRFQIEGELEPIQICHCSQCRRAQGTPFASNIPVSESAFTLLGGVELLKSFESSPGKHRVFCCHCGSPLYSTKDTLPGVLRIRAGLLNEPLATRPGAHIYVGSKANWWSINDDLPQFETGLQASAAGEAQQECSE</sequence>
<evidence type="ECO:0000256" key="2">
    <source>
        <dbReference type="ARBA" id="ARBA00022723"/>
    </source>
</evidence>
<dbReference type="Gene3D" id="3.90.1590.10">
    <property type="entry name" value="glutathione-dependent formaldehyde- activating enzyme (gfa)"/>
    <property type="match status" value="1"/>
</dbReference>
<dbReference type="EMBL" id="LM997413">
    <property type="protein sequence ID" value="CEA05024.1"/>
    <property type="molecule type" value="Genomic_DNA"/>
</dbReference>
<evidence type="ECO:0000256" key="1">
    <source>
        <dbReference type="ARBA" id="ARBA00005495"/>
    </source>
</evidence>
<reference evidence="6" key="1">
    <citation type="submission" date="2014-07" db="EMBL/GenBank/DDBJ databases">
        <authorList>
            <person name="Urmite Genomes Urmite Genomes"/>
        </authorList>
    </citation>
    <scope>NUCLEOTIDE SEQUENCE</scope>
    <source>
        <strain evidence="6">12M76_air</strain>
    </source>
</reference>
<evidence type="ECO:0000256" key="4">
    <source>
        <dbReference type="ARBA" id="ARBA00023239"/>
    </source>
</evidence>
<feature type="domain" description="CENP-V/GFA" evidence="5">
    <location>
        <begin position="12"/>
        <end position="129"/>
    </location>
</feature>
<dbReference type="PANTHER" id="PTHR33337:SF40">
    <property type="entry name" value="CENP-V_GFA DOMAIN-CONTAINING PROTEIN-RELATED"/>
    <property type="match status" value="1"/>
</dbReference>
<dbReference type="PANTHER" id="PTHR33337">
    <property type="entry name" value="GFA DOMAIN-CONTAINING PROTEIN"/>
    <property type="match status" value="1"/>
</dbReference>
<gene>
    <name evidence="6" type="ORF">BN1049_01849</name>
</gene>
<comment type="similarity">
    <text evidence="1">Belongs to the Gfa family.</text>
</comment>
<dbReference type="InterPro" id="IPR011057">
    <property type="entry name" value="Mss4-like_sf"/>
</dbReference>
<organism evidence="6">
    <name type="scientific">Pseudomonas saudimassiliensis</name>
    <dbReference type="NCBI Taxonomy" id="1461581"/>
    <lineage>
        <taxon>Bacteria</taxon>
        <taxon>Pseudomonadati</taxon>
        <taxon>Pseudomonadota</taxon>
        <taxon>Gammaproteobacteria</taxon>
        <taxon>Pseudomonadales</taxon>
        <taxon>Pseudomonadaceae</taxon>
        <taxon>Pseudomonas</taxon>
    </lineage>
</organism>
<evidence type="ECO:0000313" key="6">
    <source>
        <dbReference type="EMBL" id="CEA05024.1"/>
    </source>
</evidence>
<dbReference type="GO" id="GO:0016846">
    <property type="term" value="F:carbon-sulfur lyase activity"/>
    <property type="evidence" value="ECO:0007669"/>
    <property type="project" value="InterPro"/>
</dbReference>
<accession>A0A078MFE8</accession>
<name>A0A078MFE8_9PSED</name>
<dbReference type="SUPFAM" id="SSF51316">
    <property type="entry name" value="Mss4-like"/>
    <property type="match status" value="1"/>
</dbReference>
<dbReference type="PROSITE" id="PS51891">
    <property type="entry name" value="CENP_V_GFA"/>
    <property type="match status" value="1"/>
</dbReference>
<dbReference type="InterPro" id="IPR006913">
    <property type="entry name" value="CENP-V/GFA"/>
</dbReference>
<evidence type="ECO:0000259" key="5">
    <source>
        <dbReference type="PROSITE" id="PS51891"/>
    </source>
</evidence>
<dbReference type="GO" id="GO:0046872">
    <property type="term" value="F:metal ion binding"/>
    <property type="evidence" value="ECO:0007669"/>
    <property type="project" value="UniProtKB-KW"/>
</dbReference>
<keyword evidence="3" id="KW-0862">Zinc</keyword>
<protein>
    <submittedName>
        <fullName evidence="6">Glutathione-dependent formaldehyde-activating GFA</fullName>
    </submittedName>
</protein>
<dbReference type="EMBL" id="LK391969">
    <property type="protein sequence ID" value="CEF26915.1"/>
    <property type="molecule type" value="Genomic_DNA"/>
</dbReference>
<keyword evidence="2" id="KW-0479">Metal-binding</keyword>
<dbReference type="PATRIC" id="fig|1461581.3.peg.1828"/>
<dbReference type="Pfam" id="PF04828">
    <property type="entry name" value="GFA"/>
    <property type="match status" value="1"/>
</dbReference>
<evidence type="ECO:0000256" key="3">
    <source>
        <dbReference type="ARBA" id="ARBA00022833"/>
    </source>
</evidence>
<keyword evidence="4" id="KW-0456">Lyase</keyword>
<proteinExistence type="inferred from homology"/>